<dbReference type="InterPro" id="IPR017907">
    <property type="entry name" value="Znf_RING_CS"/>
</dbReference>
<evidence type="ECO:0000256" key="5">
    <source>
        <dbReference type="ARBA" id="ARBA00022679"/>
    </source>
</evidence>
<dbReference type="InterPro" id="IPR001841">
    <property type="entry name" value="Znf_RING"/>
</dbReference>
<dbReference type="InterPro" id="IPR025654">
    <property type="entry name" value="PEX2/10"/>
</dbReference>
<dbReference type="EC" id="2.3.2.36" evidence="17"/>
<evidence type="ECO:0000256" key="10">
    <source>
        <dbReference type="ARBA" id="ARBA00022833"/>
    </source>
</evidence>
<proteinExistence type="inferred from homology"/>
<evidence type="ECO:0000256" key="11">
    <source>
        <dbReference type="ARBA" id="ARBA00022927"/>
    </source>
</evidence>
<keyword evidence="12" id="KW-1133">Transmembrane helix</keyword>
<name>A0A0C3QGB1_9AGAM</name>
<sequence>MATNVGSFWQQSWLDAQPTLEAVERRLTTITQGLPRVIRVGQLDAELLDQELLALLKQPISTSLSHIKSTWASQYDLELSLLIQTLLYKYSVWDTGATYGAKLQDLTFERPPKRPRTSSTASGLLRKTLLAHATLTILVPYLHAKLRSHALSYSWPDIPRSDIRRQTWELVTRLETFQATFSLFGFLLFLHNGKYRSLTDRFLGLKLVTARKNVSRNVNYEFMNRQMVWHAFTEFLLFILPLINTRLLRRRAMQYLLATKTYVSLKTRGYASASAYSNAQPGPSKLAGKYASLPEDCCAICAEDASSAATGASLALQTGGSVPSLSLSTDSVPTFPITIPYRTSCGHEYCYSCLTVRMLRAHEDGDPGWECLRCKETVKSAFREELEGETGSESGSGLGSARASFESNLDGSVVVVGPSEKR</sequence>
<comment type="pathway">
    <text evidence="2">Protein modification; protein ubiquitination.</text>
</comment>
<feature type="domain" description="RING-type" evidence="18">
    <location>
        <begin position="298"/>
        <end position="374"/>
    </location>
</feature>
<dbReference type="STRING" id="1051891.A0A0C3QGB1"/>
<reference evidence="20" key="2">
    <citation type="submission" date="2015-01" db="EMBL/GenBank/DDBJ databases">
        <title>Evolutionary Origins and Diversification of the Mycorrhizal Mutualists.</title>
        <authorList>
            <consortium name="DOE Joint Genome Institute"/>
            <consortium name="Mycorrhizal Genomics Consortium"/>
            <person name="Kohler A."/>
            <person name="Kuo A."/>
            <person name="Nagy L.G."/>
            <person name="Floudas D."/>
            <person name="Copeland A."/>
            <person name="Barry K.W."/>
            <person name="Cichocki N."/>
            <person name="Veneault-Fourrey C."/>
            <person name="LaButti K."/>
            <person name="Lindquist E.A."/>
            <person name="Lipzen A."/>
            <person name="Lundell T."/>
            <person name="Morin E."/>
            <person name="Murat C."/>
            <person name="Riley R."/>
            <person name="Ohm R."/>
            <person name="Sun H."/>
            <person name="Tunlid A."/>
            <person name="Henrissat B."/>
            <person name="Grigoriev I.V."/>
            <person name="Hibbett D.S."/>
            <person name="Martin F."/>
        </authorList>
    </citation>
    <scope>NUCLEOTIDE SEQUENCE [LARGE SCALE GENOMIC DNA]</scope>
    <source>
        <strain evidence="20">MUT 4182</strain>
    </source>
</reference>
<evidence type="ECO:0000313" key="20">
    <source>
        <dbReference type="Proteomes" id="UP000054248"/>
    </source>
</evidence>
<organism evidence="19 20">
    <name type="scientific">Tulasnella calospora MUT 4182</name>
    <dbReference type="NCBI Taxonomy" id="1051891"/>
    <lineage>
        <taxon>Eukaryota</taxon>
        <taxon>Fungi</taxon>
        <taxon>Dikarya</taxon>
        <taxon>Basidiomycota</taxon>
        <taxon>Agaricomycotina</taxon>
        <taxon>Agaricomycetes</taxon>
        <taxon>Cantharellales</taxon>
        <taxon>Tulasnellaceae</taxon>
        <taxon>Tulasnella</taxon>
    </lineage>
</organism>
<evidence type="ECO:0000256" key="14">
    <source>
        <dbReference type="ARBA" id="ARBA00023140"/>
    </source>
</evidence>
<comment type="similarity">
    <text evidence="3">Belongs to the pex2/pex10/pex12 family.</text>
</comment>
<keyword evidence="5" id="KW-0808">Transferase</keyword>
<dbReference type="EMBL" id="KN823060">
    <property type="protein sequence ID" value="KIO24499.1"/>
    <property type="molecule type" value="Genomic_DNA"/>
</dbReference>
<dbReference type="GO" id="GO:0005778">
    <property type="term" value="C:peroxisomal membrane"/>
    <property type="evidence" value="ECO:0007669"/>
    <property type="project" value="UniProtKB-SubCell"/>
</dbReference>
<dbReference type="GO" id="GO:0016567">
    <property type="term" value="P:protein ubiquitination"/>
    <property type="evidence" value="ECO:0007669"/>
    <property type="project" value="UniProtKB-ARBA"/>
</dbReference>
<evidence type="ECO:0000256" key="12">
    <source>
        <dbReference type="ARBA" id="ARBA00022989"/>
    </source>
</evidence>
<evidence type="ECO:0000256" key="3">
    <source>
        <dbReference type="ARBA" id="ARBA00008704"/>
    </source>
</evidence>
<evidence type="ECO:0000256" key="17">
    <source>
        <dbReference type="ARBA" id="ARBA00034523"/>
    </source>
</evidence>
<dbReference type="InterPro" id="IPR006845">
    <property type="entry name" value="Pex_N"/>
</dbReference>
<keyword evidence="9" id="KW-0833">Ubl conjugation pathway</keyword>
<dbReference type="InterPro" id="IPR013083">
    <property type="entry name" value="Znf_RING/FYVE/PHD"/>
</dbReference>
<keyword evidence="8" id="KW-0863">Zinc-finger</keyword>
<keyword evidence="20" id="KW-1185">Reference proteome</keyword>
<evidence type="ECO:0000256" key="16">
    <source>
        <dbReference type="ARBA" id="ARBA00034438"/>
    </source>
</evidence>
<dbReference type="GO" id="GO:0008270">
    <property type="term" value="F:zinc ion binding"/>
    <property type="evidence" value="ECO:0007669"/>
    <property type="project" value="UniProtKB-KW"/>
</dbReference>
<keyword evidence="10" id="KW-0862">Zinc</keyword>
<keyword evidence="11" id="KW-0653">Protein transport</keyword>
<dbReference type="OrthoDB" id="1701437at2759"/>
<gene>
    <name evidence="19" type="ORF">M407DRAFT_76877</name>
</gene>
<evidence type="ECO:0000256" key="4">
    <source>
        <dbReference type="ARBA" id="ARBA00022448"/>
    </source>
</evidence>
<comment type="catalytic activity">
    <reaction evidence="16">
        <text>[E2 ubiquitin-conjugating enzyme]-S-ubiquitinyl-L-cysteine + [acceptor protein]-L-cysteine = [E2 ubiquitin-conjugating enzyme]-L-cysteine + [acceptor protein]-S-ubiquitinyl-L-cysteine.</text>
        <dbReference type="EC" id="2.3.2.36"/>
    </reaction>
</comment>
<evidence type="ECO:0000256" key="1">
    <source>
        <dbReference type="ARBA" id="ARBA00004585"/>
    </source>
</evidence>
<dbReference type="Gene3D" id="3.30.40.10">
    <property type="entry name" value="Zinc/RING finger domain, C3HC4 (zinc finger)"/>
    <property type="match status" value="1"/>
</dbReference>
<evidence type="ECO:0000256" key="6">
    <source>
        <dbReference type="ARBA" id="ARBA00022692"/>
    </source>
</evidence>
<evidence type="ECO:0000256" key="15">
    <source>
        <dbReference type="ARBA" id="ARBA00032511"/>
    </source>
</evidence>
<keyword evidence="7" id="KW-0479">Metal-binding</keyword>
<dbReference type="PANTHER" id="PTHR48178">
    <property type="entry name" value="PEROXISOME BIOGENESIS FACTOR 2"/>
    <property type="match status" value="1"/>
</dbReference>
<evidence type="ECO:0000256" key="8">
    <source>
        <dbReference type="ARBA" id="ARBA00022771"/>
    </source>
</evidence>
<keyword evidence="14" id="KW-0576">Peroxisome</keyword>
<evidence type="ECO:0000256" key="13">
    <source>
        <dbReference type="ARBA" id="ARBA00023136"/>
    </source>
</evidence>
<dbReference type="GO" id="GO:0061630">
    <property type="term" value="F:ubiquitin protein ligase activity"/>
    <property type="evidence" value="ECO:0007669"/>
    <property type="project" value="UniProtKB-EC"/>
</dbReference>
<dbReference type="Pfam" id="PF04757">
    <property type="entry name" value="Pex2_Pex12"/>
    <property type="match status" value="1"/>
</dbReference>
<evidence type="ECO:0000313" key="19">
    <source>
        <dbReference type="EMBL" id="KIO24499.1"/>
    </source>
</evidence>
<reference evidence="19 20" key="1">
    <citation type="submission" date="2014-04" db="EMBL/GenBank/DDBJ databases">
        <authorList>
            <consortium name="DOE Joint Genome Institute"/>
            <person name="Kuo A."/>
            <person name="Girlanda M."/>
            <person name="Perotto S."/>
            <person name="Kohler A."/>
            <person name="Nagy L.G."/>
            <person name="Floudas D."/>
            <person name="Copeland A."/>
            <person name="Barry K.W."/>
            <person name="Cichocki N."/>
            <person name="Veneault-Fourrey C."/>
            <person name="LaButti K."/>
            <person name="Lindquist E.A."/>
            <person name="Lipzen A."/>
            <person name="Lundell T."/>
            <person name="Morin E."/>
            <person name="Murat C."/>
            <person name="Sun H."/>
            <person name="Tunlid A."/>
            <person name="Henrissat B."/>
            <person name="Grigoriev I.V."/>
            <person name="Hibbett D.S."/>
            <person name="Martin F."/>
            <person name="Nordberg H.P."/>
            <person name="Cantor M.N."/>
            <person name="Hua S.X."/>
        </authorList>
    </citation>
    <scope>NUCLEOTIDE SEQUENCE [LARGE SCALE GENOMIC DNA]</scope>
    <source>
        <strain evidence="19 20">MUT 4182</strain>
    </source>
</reference>
<evidence type="ECO:0000256" key="2">
    <source>
        <dbReference type="ARBA" id="ARBA00004906"/>
    </source>
</evidence>
<dbReference type="PROSITE" id="PS00518">
    <property type="entry name" value="ZF_RING_1"/>
    <property type="match status" value="1"/>
</dbReference>
<comment type="subcellular location">
    <subcellularLocation>
        <location evidence="1">Peroxisome membrane</location>
        <topology evidence="1">Multi-pass membrane protein</topology>
    </subcellularLocation>
</comment>
<keyword evidence="6" id="KW-0812">Transmembrane</keyword>
<dbReference type="SMART" id="SM00184">
    <property type="entry name" value="RING"/>
    <property type="match status" value="1"/>
</dbReference>
<dbReference type="Proteomes" id="UP000054248">
    <property type="component" value="Unassembled WGS sequence"/>
</dbReference>
<keyword evidence="4" id="KW-0813">Transport</keyword>
<evidence type="ECO:0000256" key="7">
    <source>
        <dbReference type="ARBA" id="ARBA00022723"/>
    </source>
</evidence>
<dbReference type="HOGENOM" id="CLU_024591_0_0_1"/>
<keyword evidence="13" id="KW-0472">Membrane</keyword>
<protein>
    <recommendedName>
        <fullName evidence="17">RING-type E3 ubiquitin transferase (cysteine targeting)</fullName>
        <ecNumber evidence="17">2.3.2.36</ecNumber>
    </recommendedName>
    <alternativeName>
        <fullName evidence="15">Peroxin-2</fullName>
    </alternativeName>
</protein>
<evidence type="ECO:0000256" key="9">
    <source>
        <dbReference type="ARBA" id="ARBA00022786"/>
    </source>
</evidence>
<evidence type="ECO:0000259" key="18">
    <source>
        <dbReference type="SMART" id="SM00184"/>
    </source>
</evidence>
<dbReference type="AlphaFoldDB" id="A0A0C3QGB1"/>
<dbReference type="GO" id="GO:0016562">
    <property type="term" value="P:protein import into peroxisome matrix, receptor recycling"/>
    <property type="evidence" value="ECO:0007669"/>
    <property type="project" value="UniProtKB-ARBA"/>
</dbReference>
<accession>A0A0C3QGB1</accession>
<dbReference type="PANTHER" id="PTHR48178:SF1">
    <property type="entry name" value="PEROXISOME BIOGENESIS FACTOR 2"/>
    <property type="match status" value="1"/>
</dbReference>